<proteinExistence type="predicted"/>
<dbReference type="EMBL" id="QKWP01002279">
    <property type="protein sequence ID" value="RIB03987.1"/>
    <property type="molecule type" value="Genomic_DNA"/>
</dbReference>
<dbReference type="SUPFAM" id="SSF52047">
    <property type="entry name" value="RNI-like"/>
    <property type="match status" value="1"/>
</dbReference>
<dbReference type="Gene3D" id="3.80.10.10">
    <property type="entry name" value="Ribonuclease Inhibitor"/>
    <property type="match status" value="1"/>
</dbReference>
<accession>A0A397U4M3</accession>
<dbReference type="OrthoDB" id="2331737at2759"/>
<name>A0A397U4M3_9GLOM</name>
<sequence length="537" mass="62773">MDSSNTLFHIPDCVNEIIYYLIDDRKALFSCALVNRLWCRAVIPLLWRNVFNNHLFHNNIEIKIIHTYIKCLPEIQKLTLIKQNINLQDFKPALFDYPKYLRVLNCLNFDNALYSWFNATIKLSFDITEYQNTFLHCNQIISQYILSHSTGLNALHLSYHYTPNRSCFMHFPLDPSVKEIWHAFSELTELHINFPVNTLNISLLYEKLSLYSHNIQKLNITSPGTHLFCQPEICKHLFQLINSQRNLRSLSVFFSWPNSQSPLFFSALSNQFHSLRHLEITDFYDIPLLITSYLSSFNLDTLKLIYCYKLNLQIDPGPLPFISPGSQFQIKNLIISGAHYSALNPFFSLIIKITGSNLQKIFFNGCDIALINTIAEYNTNLTYLSTIINYSIFDNFLEALSKLKKLKYLEIKKLRNDKKKFTNRMISQFAKSIPNTLEELNFNLKTARHIFENDLNLTDQGHLYIFLKDCNIPLSKLTVHMYELNNDSLNFLIDYAVRFGGSLKELRYDAEGRFTRDVLLKAEKVIPFITDITEDMY</sequence>
<reference evidence="1 2" key="1">
    <citation type="submission" date="2018-06" db="EMBL/GenBank/DDBJ databases">
        <title>Comparative genomics reveals the genomic features of Rhizophagus irregularis, R. cerebriforme, R. diaphanum and Gigaspora rosea, and their symbiotic lifestyle signature.</title>
        <authorList>
            <person name="Morin E."/>
            <person name="San Clemente H."/>
            <person name="Chen E.C.H."/>
            <person name="De La Providencia I."/>
            <person name="Hainaut M."/>
            <person name="Kuo A."/>
            <person name="Kohler A."/>
            <person name="Murat C."/>
            <person name="Tang N."/>
            <person name="Roy S."/>
            <person name="Loubradou J."/>
            <person name="Henrissat B."/>
            <person name="Grigoriev I.V."/>
            <person name="Corradi N."/>
            <person name="Roux C."/>
            <person name="Martin F.M."/>
        </authorList>
    </citation>
    <scope>NUCLEOTIDE SEQUENCE [LARGE SCALE GENOMIC DNA]</scope>
    <source>
        <strain evidence="1 2">DAOM 194757</strain>
    </source>
</reference>
<keyword evidence="2" id="KW-1185">Reference proteome</keyword>
<evidence type="ECO:0008006" key="3">
    <source>
        <dbReference type="Google" id="ProtNLM"/>
    </source>
</evidence>
<dbReference type="Proteomes" id="UP000266673">
    <property type="component" value="Unassembled WGS sequence"/>
</dbReference>
<dbReference type="InterPro" id="IPR032675">
    <property type="entry name" value="LRR_dom_sf"/>
</dbReference>
<evidence type="ECO:0000313" key="2">
    <source>
        <dbReference type="Proteomes" id="UP000266673"/>
    </source>
</evidence>
<organism evidence="1 2">
    <name type="scientific">Gigaspora rosea</name>
    <dbReference type="NCBI Taxonomy" id="44941"/>
    <lineage>
        <taxon>Eukaryota</taxon>
        <taxon>Fungi</taxon>
        <taxon>Fungi incertae sedis</taxon>
        <taxon>Mucoromycota</taxon>
        <taxon>Glomeromycotina</taxon>
        <taxon>Glomeromycetes</taxon>
        <taxon>Diversisporales</taxon>
        <taxon>Gigasporaceae</taxon>
        <taxon>Gigaspora</taxon>
    </lineage>
</organism>
<evidence type="ECO:0000313" key="1">
    <source>
        <dbReference type="EMBL" id="RIB03987.1"/>
    </source>
</evidence>
<protein>
    <recommendedName>
        <fullName evidence="3">F-box domain-containing protein</fullName>
    </recommendedName>
</protein>
<comment type="caution">
    <text evidence="1">The sequence shown here is derived from an EMBL/GenBank/DDBJ whole genome shotgun (WGS) entry which is preliminary data.</text>
</comment>
<dbReference type="AlphaFoldDB" id="A0A397U4M3"/>
<gene>
    <name evidence="1" type="ORF">C2G38_720798</name>
</gene>